<dbReference type="PANTHER" id="PTHR43875:SF15">
    <property type="entry name" value="TREHALOSE IMPORT ATP-BINDING PROTEIN SUGC"/>
    <property type="match status" value="1"/>
</dbReference>
<keyword evidence="2" id="KW-1003">Cell membrane</keyword>
<evidence type="ECO:0000256" key="6">
    <source>
        <dbReference type="ARBA" id="ARBA00023136"/>
    </source>
</evidence>
<evidence type="ECO:0000256" key="4">
    <source>
        <dbReference type="ARBA" id="ARBA00022840"/>
    </source>
</evidence>
<evidence type="ECO:0000256" key="1">
    <source>
        <dbReference type="ARBA" id="ARBA00022448"/>
    </source>
</evidence>
<dbReference type="GO" id="GO:0016887">
    <property type="term" value="F:ATP hydrolysis activity"/>
    <property type="evidence" value="ECO:0007669"/>
    <property type="project" value="InterPro"/>
</dbReference>
<keyword evidence="9" id="KW-1185">Reference proteome</keyword>
<keyword evidence="5" id="KW-1278">Translocase</keyword>
<protein>
    <submittedName>
        <fullName evidence="8">Fe(3+) ions import ATP-binding protein FbpC 2</fullName>
    </submittedName>
</protein>
<dbReference type="KEGG" id="smam:Mal15_35720"/>
<dbReference type="AlphaFoldDB" id="A0A5B9MKM0"/>
<dbReference type="Pfam" id="PF00005">
    <property type="entry name" value="ABC_tran"/>
    <property type="match status" value="1"/>
</dbReference>
<dbReference type="Proteomes" id="UP000321353">
    <property type="component" value="Chromosome"/>
</dbReference>
<dbReference type="InterPro" id="IPR047641">
    <property type="entry name" value="ABC_transpr_MalK/UgpC-like"/>
</dbReference>
<gene>
    <name evidence="8" type="primary">fbpC2</name>
    <name evidence="8" type="ORF">Mal15_35720</name>
</gene>
<keyword evidence="6" id="KW-0472">Membrane</keyword>
<dbReference type="GO" id="GO:0015408">
    <property type="term" value="F:ABC-type ferric iron transporter activity"/>
    <property type="evidence" value="ECO:0007669"/>
    <property type="project" value="InterPro"/>
</dbReference>
<dbReference type="SUPFAM" id="SSF52540">
    <property type="entry name" value="P-loop containing nucleoside triphosphate hydrolases"/>
    <property type="match status" value="1"/>
</dbReference>
<keyword evidence="1" id="KW-0813">Transport</keyword>
<keyword evidence="4 8" id="KW-0067">ATP-binding</keyword>
<dbReference type="EMBL" id="CP036264">
    <property type="protein sequence ID" value="QEF99507.1"/>
    <property type="molecule type" value="Genomic_DNA"/>
</dbReference>
<organism evidence="8 9">
    <name type="scientific">Stieleria maiorica</name>
    <dbReference type="NCBI Taxonomy" id="2795974"/>
    <lineage>
        <taxon>Bacteria</taxon>
        <taxon>Pseudomonadati</taxon>
        <taxon>Planctomycetota</taxon>
        <taxon>Planctomycetia</taxon>
        <taxon>Pirellulales</taxon>
        <taxon>Pirellulaceae</taxon>
        <taxon>Stieleria</taxon>
    </lineage>
</organism>
<evidence type="ECO:0000256" key="5">
    <source>
        <dbReference type="ARBA" id="ARBA00022967"/>
    </source>
</evidence>
<name>A0A5B9MKM0_9BACT</name>
<proteinExistence type="predicted"/>
<dbReference type="PANTHER" id="PTHR43875">
    <property type="entry name" value="MALTODEXTRIN IMPORT ATP-BINDING PROTEIN MSMX"/>
    <property type="match status" value="1"/>
</dbReference>
<dbReference type="Gene3D" id="3.40.50.300">
    <property type="entry name" value="P-loop containing nucleotide triphosphate hydrolases"/>
    <property type="match status" value="1"/>
</dbReference>
<keyword evidence="3" id="KW-0547">Nucleotide-binding</keyword>
<evidence type="ECO:0000313" key="8">
    <source>
        <dbReference type="EMBL" id="QEF99507.1"/>
    </source>
</evidence>
<dbReference type="InterPro" id="IPR017871">
    <property type="entry name" value="ABC_transporter-like_CS"/>
</dbReference>
<dbReference type="GO" id="GO:0005524">
    <property type="term" value="F:ATP binding"/>
    <property type="evidence" value="ECO:0007669"/>
    <property type="project" value="UniProtKB-KW"/>
</dbReference>
<dbReference type="SMART" id="SM00382">
    <property type="entry name" value="AAA"/>
    <property type="match status" value="1"/>
</dbReference>
<dbReference type="PROSITE" id="PS50893">
    <property type="entry name" value="ABC_TRANSPORTER_2"/>
    <property type="match status" value="1"/>
</dbReference>
<evidence type="ECO:0000256" key="2">
    <source>
        <dbReference type="ARBA" id="ARBA00022475"/>
    </source>
</evidence>
<evidence type="ECO:0000256" key="3">
    <source>
        <dbReference type="ARBA" id="ARBA00022741"/>
    </source>
</evidence>
<evidence type="ECO:0000313" key="9">
    <source>
        <dbReference type="Proteomes" id="UP000321353"/>
    </source>
</evidence>
<evidence type="ECO:0000259" key="7">
    <source>
        <dbReference type="PROSITE" id="PS50893"/>
    </source>
</evidence>
<reference evidence="8 9" key="1">
    <citation type="submission" date="2019-02" db="EMBL/GenBank/DDBJ databases">
        <title>Planctomycetal bacteria perform biofilm scaping via a novel small molecule.</title>
        <authorList>
            <person name="Jeske O."/>
            <person name="Boedeker C."/>
            <person name="Wiegand S."/>
            <person name="Breitling P."/>
            <person name="Kallscheuer N."/>
            <person name="Jogler M."/>
            <person name="Rohde M."/>
            <person name="Petersen J."/>
            <person name="Medema M.H."/>
            <person name="Surup F."/>
            <person name="Jogler C."/>
        </authorList>
    </citation>
    <scope>NUCLEOTIDE SEQUENCE [LARGE SCALE GENOMIC DNA]</scope>
    <source>
        <strain evidence="8 9">Mal15</strain>
    </source>
</reference>
<sequence length="312" mass="33739">MPVVQLNAVSLHYDRDKVLDEISFSVSEGEYVVILGASGCGKTSLLRMIAGLVSPSSGTIFLAGRDATRIAPRHRDVALVPQHDGLYPHLSIGRSIGMAIRDRVTRSEQRLRILDAAQKVGLEAYLDRLPEQLSGGQLRRAAVAKAIARRAAVRLLDEPLSAIDANLRFQIEKDLVSLHHQSSGVTLHVTHDGAEAMRLATRVAVVENGKIAQVDTPDRLRANPATPGVAAALGRSELITVPVRRVDDAWIGGDGQRVSGPEAPVGASATLAYFEEHLVDQSGDAASASSTRWLDRQRNATVDHDRLLWFLP</sequence>
<feature type="domain" description="ABC transporter" evidence="7">
    <location>
        <begin position="4"/>
        <end position="233"/>
    </location>
</feature>
<dbReference type="GO" id="GO:0055052">
    <property type="term" value="C:ATP-binding cassette (ABC) transporter complex, substrate-binding subunit-containing"/>
    <property type="evidence" value="ECO:0007669"/>
    <property type="project" value="TreeGrafter"/>
</dbReference>
<dbReference type="RefSeq" id="WP_167546870.1">
    <property type="nucleotide sequence ID" value="NZ_CP036264.1"/>
</dbReference>
<dbReference type="InterPro" id="IPR003593">
    <property type="entry name" value="AAA+_ATPase"/>
</dbReference>
<dbReference type="PROSITE" id="PS00211">
    <property type="entry name" value="ABC_TRANSPORTER_1"/>
    <property type="match status" value="1"/>
</dbReference>
<dbReference type="InterPro" id="IPR015853">
    <property type="entry name" value="ABC_transpr_FbpC"/>
</dbReference>
<accession>A0A5B9MKM0</accession>
<dbReference type="CDD" id="cd03259">
    <property type="entry name" value="ABC_Carb_Solutes_like"/>
    <property type="match status" value="1"/>
</dbReference>
<dbReference type="InterPro" id="IPR027417">
    <property type="entry name" value="P-loop_NTPase"/>
</dbReference>
<dbReference type="InterPro" id="IPR003439">
    <property type="entry name" value="ABC_transporter-like_ATP-bd"/>
</dbReference>